<dbReference type="Pfam" id="PF12090">
    <property type="entry name" value="Spt20_SEP"/>
    <property type="match status" value="1"/>
</dbReference>
<protein>
    <submittedName>
        <fullName evidence="3">Transcription factor spt20</fullName>
    </submittedName>
</protein>
<gene>
    <name evidence="3" type="primary">SPT20_2</name>
    <name evidence="3" type="ORF">GRS66_010541</name>
</gene>
<name>A0A6C1EFK1_SACPS</name>
<feature type="compositionally biased region" description="Low complexity" evidence="1">
    <location>
        <begin position="524"/>
        <end position="538"/>
    </location>
</feature>
<evidence type="ECO:0000256" key="1">
    <source>
        <dbReference type="SAM" id="MobiDB-lite"/>
    </source>
</evidence>
<dbReference type="InterPro" id="IPR021950">
    <property type="entry name" value="Spt20"/>
</dbReference>
<feature type="region of interest" description="Disordered" evidence="1">
    <location>
        <begin position="524"/>
        <end position="609"/>
    </location>
</feature>
<dbReference type="PANTHER" id="PTHR13526:SF8">
    <property type="entry name" value="TRANSCRIPTION FACTOR SPT20 HOMOLOG"/>
    <property type="match status" value="1"/>
</dbReference>
<dbReference type="PANTHER" id="PTHR13526">
    <property type="entry name" value="TRANSCRIPTION FACTOR SPT20 HOMOLOG"/>
    <property type="match status" value="1"/>
</dbReference>
<feature type="domain" description="Spt20-like SEP" evidence="2">
    <location>
        <begin position="131"/>
        <end position="347"/>
    </location>
</feature>
<keyword evidence="4" id="KW-1185">Reference proteome</keyword>
<dbReference type="Proteomes" id="UP000501346">
    <property type="component" value="Chromosome SeXV-SeVIII"/>
</dbReference>
<evidence type="ECO:0000259" key="2">
    <source>
        <dbReference type="Pfam" id="PF12090"/>
    </source>
</evidence>
<dbReference type="GO" id="GO:0003712">
    <property type="term" value="F:transcription coregulator activity"/>
    <property type="evidence" value="ECO:0007669"/>
    <property type="project" value="InterPro"/>
</dbReference>
<accession>A0A6C1EFK1</accession>
<sequence length="609" mass="68048">MSAASPPGNDPHAFGIPVNATPSSMGSPGSPVNVPQPVNPAAAAVNHPVMKANINNNVNEGVRTLTREQIQQLQQKQRLLLQQKLLQQQKQQQALQNYEAQFYQMLMTLNKRPKRLYNFVEDADSILKKYEQYRPSFEFHIYENNYKICAPANNRLQQQQKQPELTSDGLILTKNNETLKEFLEYVARGRIPDAIMEVLRDCNIQFYEGNLILQVYDHTNTVDVTPKENQPNTNPPSSSPSNVGNTKDNCKIQQPSEPNSGATSTNTSASANAAKKNSSFKRPRVYRTLLKPNDLTTYYDMMSYADHARFSDSIYQQFESEILTLTKRNLSLNVPLNPYEHRDMLEEKAFTEPHWDDSKNNFVHNHRAESTREGTKGVVGHIEEHEEFPQHSSNYEQLMLIMNERTTTITNSTFAVSLTKNAMEIATSNSNGMRGISSSISNSASNTRNNSLANGNQVALAAAAAAAAVGSSMGNDNNQFSRLKFIEQWRINKEKRKQQALSADINPTPFNARISMTAPLTPQQQLLQRQQQALEQQQNGGAIKSSNKRSNTNASSNNSNNGNNSDKPKAKRPRKNAKKSDSGTPAPKKKRVTKKKQSASSTPFSTTIS</sequence>
<feature type="compositionally biased region" description="Low complexity" evidence="1">
    <location>
        <begin position="262"/>
        <end position="277"/>
    </location>
</feature>
<evidence type="ECO:0000313" key="4">
    <source>
        <dbReference type="Proteomes" id="UP000501346"/>
    </source>
</evidence>
<dbReference type="GO" id="GO:0006357">
    <property type="term" value="P:regulation of transcription by RNA polymerase II"/>
    <property type="evidence" value="ECO:0007669"/>
    <property type="project" value="TreeGrafter"/>
</dbReference>
<feature type="compositionally biased region" description="Polar residues" evidence="1">
    <location>
        <begin position="243"/>
        <end position="261"/>
    </location>
</feature>
<reference evidence="3 4" key="1">
    <citation type="journal article" date="2019" name="BMC Genomics">
        <title>Chromosome level assembly and comparative genome analysis confirm lager-brewing yeasts originated from a single hybridization.</title>
        <authorList>
            <person name="Salazar A.N."/>
            <person name="Gorter de Vries A.R."/>
            <person name="van den Broek M."/>
            <person name="Brouwers N."/>
            <person name="de la Torre Cortes P."/>
            <person name="Kuijpers N.G.A."/>
            <person name="Daran J.G."/>
            <person name="Abeel T."/>
        </authorList>
    </citation>
    <scope>NUCLEOTIDE SEQUENCE [LARGE SCALE GENOMIC DNA]</scope>
    <source>
        <strain evidence="3 4">CBS 1483</strain>
    </source>
</reference>
<dbReference type="OrthoDB" id="1932706at2759"/>
<feature type="region of interest" description="Disordered" evidence="1">
    <location>
        <begin position="1"/>
        <end position="37"/>
    </location>
</feature>
<organism evidence="3 4">
    <name type="scientific">Saccharomyces pastorianus</name>
    <name type="common">Lager yeast</name>
    <name type="synonym">Saccharomyces cerevisiae x Saccharomyces eubayanus</name>
    <dbReference type="NCBI Taxonomy" id="27292"/>
    <lineage>
        <taxon>Eukaryota</taxon>
        <taxon>Fungi</taxon>
        <taxon>Dikarya</taxon>
        <taxon>Ascomycota</taxon>
        <taxon>Saccharomycotina</taxon>
        <taxon>Saccharomycetes</taxon>
        <taxon>Saccharomycetales</taxon>
        <taxon>Saccharomycetaceae</taxon>
        <taxon>Saccharomyces</taxon>
    </lineage>
</organism>
<evidence type="ECO:0000313" key="3">
    <source>
        <dbReference type="EMBL" id="QID87849.1"/>
    </source>
</evidence>
<feature type="compositionally biased region" description="Polar residues" evidence="1">
    <location>
        <begin position="598"/>
        <end position="609"/>
    </location>
</feature>
<dbReference type="EMBL" id="CP049012">
    <property type="protein sequence ID" value="QID87849.1"/>
    <property type="molecule type" value="Genomic_DNA"/>
</dbReference>
<feature type="compositionally biased region" description="Basic residues" evidence="1">
    <location>
        <begin position="587"/>
        <end position="597"/>
    </location>
</feature>
<dbReference type="AlphaFoldDB" id="A0A6C1EFK1"/>
<feature type="region of interest" description="Disordered" evidence="1">
    <location>
        <begin position="223"/>
        <end position="279"/>
    </location>
</feature>
<proteinExistence type="predicted"/>
<dbReference type="GO" id="GO:0000124">
    <property type="term" value="C:SAGA complex"/>
    <property type="evidence" value="ECO:0007669"/>
    <property type="project" value="InterPro"/>
</dbReference>
<feature type="compositionally biased region" description="Low complexity" evidence="1">
    <location>
        <begin position="548"/>
        <end position="565"/>
    </location>
</feature>
<dbReference type="InterPro" id="IPR046468">
    <property type="entry name" value="Spt20-like_SEP"/>
</dbReference>